<dbReference type="SMART" id="SM00079">
    <property type="entry name" value="PBPe"/>
    <property type="match status" value="1"/>
</dbReference>
<dbReference type="Pfam" id="PF10613">
    <property type="entry name" value="Lig_chan-Glu_bd"/>
    <property type="match status" value="1"/>
</dbReference>
<dbReference type="EMBL" id="JAZGQO010000004">
    <property type="protein sequence ID" value="KAK6187490.1"/>
    <property type="molecule type" value="Genomic_DNA"/>
</dbReference>
<keyword evidence="5 18" id="KW-1133">Transmembrane helix</keyword>
<name>A0AAN8K3S3_PATCE</name>
<keyword evidence="11" id="KW-0628">Postsynaptic cell membrane</keyword>
<feature type="binding site" evidence="15">
    <location>
        <position position="663"/>
    </location>
    <ligand>
        <name>L-glutamate</name>
        <dbReference type="ChEBI" id="CHEBI:29985"/>
    </ligand>
</feature>
<keyword evidence="4" id="KW-0732">Signal</keyword>
<comment type="subcellular location">
    <subcellularLocation>
        <location evidence="14">Postsynaptic cell membrane</location>
        <topology evidence="14">Multi-pass membrane protein</topology>
    </subcellularLocation>
</comment>
<dbReference type="Gene3D" id="1.10.287.70">
    <property type="match status" value="1"/>
</dbReference>
<dbReference type="Pfam" id="PF00060">
    <property type="entry name" value="Lig_chan"/>
    <property type="match status" value="1"/>
</dbReference>
<keyword evidence="2" id="KW-1003">Cell membrane</keyword>
<evidence type="ECO:0000256" key="1">
    <source>
        <dbReference type="ARBA" id="ARBA00022448"/>
    </source>
</evidence>
<dbReference type="FunFam" id="3.40.50.2300:FF:000004">
    <property type="entry name" value="Glutamate receptor, ionotropic, AMPA 2"/>
    <property type="match status" value="1"/>
</dbReference>
<evidence type="ECO:0000256" key="6">
    <source>
        <dbReference type="ARBA" id="ARBA00023018"/>
    </source>
</evidence>
<keyword evidence="6" id="KW-0770">Synapse</keyword>
<keyword evidence="22" id="KW-1185">Reference proteome</keyword>
<keyword evidence="10" id="KW-0325">Glycoprotein</keyword>
<feature type="site" description="Crucial to convey clamshell closure to channel opening" evidence="16">
    <location>
        <position position="641"/>
    </location>
</feature>
<evidence type="ECO:0000256" key="12">
    <source>
        <dbReference type="ARBA" id="ARBA00023286"/>
    </source>
</evidence>
<keyword evidence="17" id="KW-1015">Disulfide bond</keyword>
<feature type="binding site" evidence="15">
    <location>
        <position position="491"/>
    </location>
    <ligand>
        <name>L-glutamate</name>
        <dbReference type="ChEBI" id="CHEBI:29985"/>
    </ligand>
</feature>
<feature type="binding site" evidence="15">
    <location>
        <position position="496"/>
    </location>
    <ligand>
        <name>L-glutamate</name>
        <dbReference type="ChEBI" id="CHEBI:29985"/>
    </ligand>
</feature>
<organism evidence="21 22">
    <name type="scientific">Patella caerulea</name>
    <name type="common">Rayed Mediterranean limpet</name>
    <dbReference type="NCBI Taxonomy" id="87958"/>
    <lineage>
        <taxon>Eukaryota</taxon>
        <taxon>Metazoa</taxon>
        <taxon>Spiralia</taxon>
        <taxon>Lophotrochozoa</taxon>
        <taxon>Mollusca</taxon>
        <taxon>Gastropoda</taxon>
        <taxon>Patellogastropoda</taxon>
        <taxon>Patelloidea</taxon>
        <taxon>Patellidae</taxon>
        <taxon>Patella</taxon>
    </lineage>
</organism>
<feature type="disulfide bond" evidence="17">
    <location>
        <begin position="722"/>
        <end position="780"/>
    </location>
</feature>
<dbReference type="FunFam" id="3.40.190.10:FF:000060">
    <property type="entry name" value="Glutamate receptor ionotropic, kainate 1"/>
    <property type="match status" value="1"/>
</dbReference>
<feature type="binding site" evidence="15">
    <location>
        <position position="662"/>
    </location>
    <ligand>
        <name>L-glutamate</name>
        <dbReference type="ChEBI" id="CHEBI:29985"/>
    </ligand>
</feature>
<evidence type="ECO:0000256" key="10">
    <source>
        <dbReference type="ARBA" id="ARBA00023180"/>
    </source>
</evidence>
<dbReference type="InterPro" id="IPR001828">
    <property type="entry name" value="ANF_lig-bd_rcpt"/>
</dbReference>
<feature type="transmembrane region" description="Helical" evidence="18">
    <location>
        <begin position="799"/>
        <end position="823"/>
    </location>
</feature>
<evidence type="ECO:0000256" key="2">
    <source>
        <dbReference type="ARBA" id="ARBA00022475"/>
    </source>
</evidence>
<dbReference type="GO" id="GO:0015276">
    <property type="term" value="F:ligand-gated monoatomic ion channel activity"/>
    <property type="evidence" value="ECO:0007669"/>
    <property type="project" value="InterPro"/>
</dbReference>
<evidence type="ECO:0000256" key="17">
    <source>
        <dbReference type="PIRSR" id="PIRSR601508-3"/>
    </source>
</evidence>
<evidence type="ECO:0000256" key="13">
    <source>
        <dbReference type="ARBA" id="ARBA00023303"/>
    </source>
</evidence>
<evidence type="ECO:0000256" key="4">
    <source>
        <dbReference type="ARBA" id="ARBA00022729"/>
    </source>
</evidence>
<evidence type="ECO:0000256" key="14">
    <source>
        <dbReference type="ARBA" id="ARBA00034104"/>
    </source>
</evidence>
<dbReference type="GO" id="GO:0045211">
    <property type="term" value="C:postsynaptic membrane"/>
    <property type="evidence" value="ECO:0007669"/>
    <property type="project" value="UniProtKB-SubCell"/>
</dbReference>
<keyword evidence="7" id="KW-0406">Ion transport</keyword>
<dbReference type="GO" id="GO:0038023">
    <property type="term" value="F:signaling receptor activity"/>
    <property type="evidence" value="ECO:0007669"/>
    <property type="project" value="InterPro"/>
</dbReference>
<dbReference type="InterPro" id="IPR015683">
    <property type="entry name" value="Ionotropic_Glu_rcpt"/>
</dbReference>
<keyword evidence="9" id="KW-0675">Receptor</keyword>
<dbReference type="Gene3D" id="3.40.50.2300">
    <property type="match status" value="2"/>
</dbReference>
<feature type="transmembrane region" description="Helical" evidence="18">
    <location>
        <begin position="536"/>
        <end position="555"/>
    </location>
</feature>
<feature type="binding site" evidence="15">
    <location>
        <position position="710"/>
    </location>
    <ligand>
        <name>L-glutamate</name>
        <dbReference type="ChEBI" id="CHEBI:29985"/>
    </ligand>
</feature>
<keyword evidence="12" id="KW-1071">Ligand-gated ion channel</keyword>
<keyword evidence="8 18" id="KW-0472">Membrane</keyword>
<evidence type="ECO:0000313" key="21">
    <source>
        <dbReference type="EMBL" id="KAK6187490.1"/>
    </source>
</evidence>
<accession>A0AAN8K3S3</accession>
<protein>
    <submittedName>
        <fullName evidence="21">Uncharacterized protein</fullName>
    </submittedName>
</protein>
<evidence type="ECO:0000313" key="22">
    <source>
        <dbReference type="Proteomes" id="UP001347796"/>
    </source>
</evidence>
<dbReference type="Gene3D" id="3.40.190.10">
    <property type="entry name" value="Periplasmic binding protein-like II"/>
    <property type="match status" value="2"/>
</dbReference>
<dbReference type="InterPro" id="IPR028082">
    <property type="entry name" value="Peripla_BP_I"/>
</dbReference>
<evidence type="ECO:0000256" key="5">
    <source>
        <dbReference type="ARBA" id="ARBA00022989"/>
    </source>
</evidence>
<evidence type="ECO:0000256" key="8">
    <source>
        <dbReference type="ARBA" id="ARBA00023136"/>
    </source>
</evidence>
<feature type="site" description="Interaction with the cone snail toxin Con-ikot-ikot" evidence="16">
    <location>
        <position position="756"/>
    </location>
</feature>
<feature type="domain" description="Ionotropic glutamate receptor L-glutamate and glycine-binding" evidence="20">
    <location>
        <begin position="426"/>
        <end position="480"/>
    </location>
</feature>
<gene>
    <name evidence="21" type="ORF">SNE40_005503</name>
</gene>
<dbReference type="InterPro" id="IPR001508">
    <property type="entry name" value="Iono_Glu_rcpt_met"/>
</dbReference>
<sequence>MYRTSVFLGGIVFYVCLNVVHGLPDKLRVGALFEPEFEGQKQAFEWAVEQINLRTDILGESLVLDDDQIVQAQDSFGAQRKVCRMVHQGVAAIFGPISSLSAAHVQSMCNAFEIPHLQWHWDPRDSRDYYSISLYPNYLTLSGAYKDVVKHWGWDEFTVLYEDNDGLTRLQEVLKAPEGNTAKLTVRKLHTINNDYVNLFKDLKERGAFRIIIDCHVSRVKKILHAALKVHMVSEYYHYLFTTLDLGLVDLEDYKHGGANITAFRLIDPDRRRVIDVRTEWLLEERRSGKSPLMGQAEIETETALVYDAVHLFARALHELSQAQDVTTSALSCDKAQSWNHGNSLLNYMKSMNFDGLSGNIRYEKGERIDFALDVLELAENGLRKIGTWSRSEGVNITQDYEVKKKDHEKALANHTLAVVVVLDEPYVIKRGEGDYIGFCIDLLNMIAERKNFSITIREADTYGSQKNGQWDGIVRELVDRKADIGLGGMSITHEREQVIDFTKPFLTLGITILFAKPTPKAPQLFSFLSPLSVEVWVYMIAAYLCVSFMLFVIARFSPYEWCNPHPCNENADVVENQFTILNSLWFTIGSLMQQGCEIAPRAISTRLIAGIWWFFTLIMISSYTANLAAFLTVERMISPITSAEDLAKQSKISYGTQRGGSTMSFFANSKIDTFKRMWNFMNSSGDNFVSSNAEGVRRVKEGGYAYLAESTAVEYTVERNCDLEQVGGLLDSKGYGIATPRNSPYRELITETILKLQEEQEIHRLHSIWWEQYGKALKCEQADSASKSKAAELGVDNVGGVFVVLMGGVGAGFVVSLCEFIWKARKNAREDQQTLCSEMAEEFRFAVRCVSSKKPSKNRTKDVTDNGLQFMPLTGYGHNSVGGKEVYA</sequence>
<dbReference type="AlphaFoldDB" id="A0AAN8K3S3"/>
<dbReference type="SUPFAM" id="SSF53822">
    <property type="entry name" value="Periplasmic binding protein-like I"/>
    <property type="match status" value="1"/>
</dbReference>
<dbReference type="InterPro" id="IPR019594">
    <property type="entry name" value="Glu/Gly-bd"/>
</dbReference>
<feature type="domain" description="Ionotropic glutamate receptor C-terminal" evidence="19">
    <location>
        <begin position="416"/>
        <end position="773"/>
    </location>
</feature>
<evidence type="ECO:0000259" key="19">
    <source>
        <dbReference type="SMART" id="SM00079"/>
    </source>
</evidence>
<evidence type="ECO:0000256" key="7">
    <source>
        <dbReference type="ARBA" id="ARBA00023065"/>
    </source>
</evidence>
<dbReference type="Pfam" id="PF01094">
    <property type="entry name" value="ANF_receptor"/>
    <property type="match status" value="1"/>
</dbReference>
<evidence type="ECO:0000256" key="16">
    <source>
        <dbReference type="PIRSR" id="PIRSR601508-2"/>
    </source>
</evidence>
<dbReference type="FunFam" id="3.40.190.10:FF:000024">
    <property type="entry name" value="Glutamate receptor, ionotropic, delta 1"/>
    <property type="match status" value="1"/>
</dbReference>
<evidence type="ECO:0000256" key="11">
    <source>
        <dbReference type="ARBA" id="ARBA00023257"/>
    </source>
</evidence>
<dbReference type="SUPFAM" id="SSF53850">
    <property type="entry name" value="Periplasmic binding protein-like II"/>
    <property type="match status" value="1"/>
</dbReference>
<evidence type="ECO:0000256" key="3">
    <source>
        <dbReference type="ARBA" id="ARBA00022692"/>
    </source>
</evidence>
<evidence type="ECO:0000256" key="9">
    <source>
        <dbReference type="ARBA" id="ARBA00023170"/>
    </source>
</evidence>
<keyword evidence="13" id="KW-0407">Ion channel</keyword>
<evidence type="ECO:0000256" key="18">
    <source>
        <dbReference type="SAM" id="Phobius"/>
    </source>
</evidence>
<proteinExistence type="predicted"/>
<dbReference type="SMART" id="SM00918">
    <property type="entry name" value="Lig_chan-Glu_bd"/>
    <property type="match status" value="1"/>
</dbReference>
<keyword evidence="1" id="KW-0813">Transport</keyword>
<comment type="caution">
    <text evidence="21">The sequence shown here is derived from an EMBL/GenBank/DDBJ whole genome shotgun (WGS) entry which is preliminary data.</text>
</comment>
<evidence type="ECO:0000256" key="15">
    <source>
        <dbReference type="PIRSR" id="PIRSR601508-1"/>
    </source>
</evidence>
<dbReference type="PRINTS" id="PR00177">
    <property type="entry name" value="NMDARECEPTOR"/>
</dbReference>
<reference evidence="21 22" key="1">
    <citation type="submission" date="2024-01" db="EMBL/GenBank/DDBJ databases">
        <title>The genome of the rayed Mediterranean limpet Patella caerulea (Linnaeus, 1758).</title>
        <authorList>
            <person name="Anh-Thu Weber A."/>
            <person name="Halstead-Nussloch G."/>
        </authorList>
    </citation>
    <scope>NUCLEOTIDE SEQUENCE [LARGE SCALE GENOMIC DNA]</scope>
    <source>
        <strain evidence="21">AATW-2023a</strain>
        <tissue evidence="21">Whole specimen</tissue>
    </source>
</reference>
<evidence type="ECO:0000259" key="20">
    <source>
        <dbReference type="SMART" id="SM00918"/>
    </source>
</evidence>
<dbReference type="Proteomes" id="UP001347796">
    <property type="component" value="Unassembled WGS sequence"/>
</dbReference>
<feature type="transmembrane region" description="Helical" evidence="18">
    <location>
        <begin position="612"/>
        <end position="634"/>
    </location>
</feature>
<dbReference type="FunFam" id="1.10.287.70:FF:000010">
    <property type="entry name" value="Putative glutamate receptor ionotropic kainate 1"/>
    <property type="match status" value="1"/>
</dbReference>
<dbReference type="InterPro" id="IPR001320">
    <property type="entry name" value="Iontro_rcpt_C"/>
</dbReference>
<dbReference type="CDD" id="cd06382">
    <property type="entry name" value="PBP1_iGluR_Kainate"/>
    <property type="match status" value="1"/>
</dbReference>
<dbReference type="PANTHER" id="PTHR18966">
    <property type="entry name" value="IONOTROPIC GLUTAMATE RECEPTOR"/>
    <property type="match status" value="1"/>
</dbReference>
<keyword evidence="3 18" id="KW-0812">Transmembrane</keyword>